<dbReference type="Proteomes" id="UP000269198">
    <property type="component" value="Unassembled WGS sequence"/>
</dbReference>
<keyword evidence="3" id="KW-1015">Disulfide bond</keyword>
<evidence type="ECO:0000313" key="7">
    <source>
        <dbReference type="EMBL" id="RNL82086.1"/>
    </source>
</evidence>
<dbReference type="InterPro" id="IPR002018">
    <property type="entry name" value="CarbesteraseB"/>
</dbReference>
<protein>
    <recommendedName>
        <fullName evidence="5">Carboxylic ester hydrolase</fullName>
        <ecNumber evidence="5">3.1.1.-</ecNumber>
    </recommendedName>
</protein>
<evidence type="ECO:0000256" key="3">
    <source>
        <dbReference type="ARBA" id="ARBA00023157"/>
    </source>
</evidence>
<reference evidence="7 8" key="1">
    <citation type="submission" date="2018-11" db="EMBL/GenBank/DDBJ databases">
        <title>The genome draft of YIM 96095.</title>
        <authorList>
            <person name="Tang S.-K."/>
            <person name="Chunyu W.-X."/>
            <person name="Feng Y.-Z."/>
        </authorList>
    </citation>
    <scope>NUCLEOTIDE SEQUENCE [LARGE SCALE GENOMIC DNA]</scope>
    <source>
        <strain evidence="7 8">YIM 96095</strain>
    </source>
</reference>
<evidence type="ECO:0000313" key="8">
    <source>
        <dbReference type="Proteomes" id="UP000269198"/>
    </source>
</evidence>
<keyword evidence="8" id="KW-1185">Reference proteome</keyword>
<dbReference type="GO" id="GO:0004104">
    <property type="term" value="F:cholinesterase activity"/>
    <property type="evidence" value="ECO:0007669"/>
    <property type="project" value="InterPro"/>
</dbReference>
<evidence type="ECO:0000256" key="1">
    <source>
        <dbReference type="ARBA" id="ARBA00005964"/>
    </source>
</evidence>
<proteinExistence type="inferred from homology"/>
<dbReference type="Pfam" id="PF00135">
    <property type="entry name" value="COesterase"/>
    <property type="match status" value="1"/>
</dbReference>
<dbReference type="EMBL" id="RJMB01000026">
    <property type="protein sequence ID" value="RNL82086.1"/>
    <property type="molecule type" value="Genomic_DNA"/>
</dbReference>
<dbReference type="EC" id="3.1.1.-" evidence="5"/>
<dbReference type="RefSeq" id="WP_123202998.1">
    <property type="nucleotide sequence ID" value="NZ_RJMB01000026.1"/>
</dbReference>
<dbReference type="PANTHER" id="PTHR43918:SF4">
    <property type="entry name" value="CARBOXYLIC ESTER HYDROLASE"/>
    <property type="match status" value="1"/>
</dbReference>
<feature type="domain" description="Carboxylesterase type B" evidence="6">
    <location>
        <begin position="5"/>
        <end position="462"/>
    </location>
</feature>
<dbReference type="PROSITE" id="PS00122">
    <property type="entry name" value="CARBOXYLESTERASE_B_1"/>
    <property type="match status" value="1"/>
</dbReference>
<organism evidence="7 8">
    <name type="scientific">Halostreptopolyspora alba</name>
    <dbReference type="NCBI Taxonomy" id="2487137"/>
    <lineage>
        <taxon>Bacteria</taxon>
        <taxon>Bacillati</taxon>
        <taxon>Actinomycetota</taxon>
        <taxon>Actinomycetes</taxon>
        <taxon>Streptosporangiales</taxon>
        <taxon>Nocardiopsidaceae</taxon>
        <taxon>Halostreptopolyspora</taxon>
    </lineage>
</organism>
<evidence type="ECO:0000256" key="5">
    <source>
        <dbReference type="RuleBase" id="RU361235"/>
    </source>
</evidence>
<keyword evidence="2 5" id="KW-0378">Hydrolase</keyword>
<comment type="similarity">
    <text evidence="1 5">Belongs to the type-B carboxylesterase/lipase family.</text>
</comment>
<dbReference type="Gene3D" id="3.40.50.1820">
    <property type="entry name" value="alpha/beta hydrolase"/>
    <property type="match status" value="1"/>
</dbReference>
<dbReference type="PRINTS" id="PR00878">
    <property type="entry name" value="CHOLNESTRASE"/>
</dbReference>
<sequence>MSMDRRVSTSGGAVRGVAADGGVTVFRGIPYAAPPIEDARFLAPSAPTPWEDVRDASRFGPISPQAPWLPGTPPWNPQDGADILTVNVWAPKRRAERRPVLVWIHGGAYLFGTSSDPIYEASELARAGIVVVSLNYRVGFEGFGHVPGCPENRGLLDQVAALEWVRENIAAFGGDPDNVTVAGQSAGAGSVVSLLTMPAAHGLFRRAIAHSVPNDFVSPEFAREISERIGAVTGVPLTREALAAIPPEVLIEATGKVSAQFRHDPDAGFRFYSAMPYAPVIDGEVLPGAPLHAIAAGAARDVDLMVCHTLHEWRMFTTLSSVPVVHDEEGLRHAAAAFGMPASSIEGYRELYPDASVSDLYHRIASDGLFAEYTTRIGEEHARAGGRAYLSRFAWESPALEGALGACHGLELPFVFGTLDTPAGKFFLDGTPSERQRDLSQTMIRAWADFAATGDPGWPAATPESTPVRIWDTPESVREEDRTGTRALWRNVAF</sequence>
<evidence type="ECO:0000256" key="4">
    <source>
        <dbReference type="PIRSR" id="PIRSR600997-1"/>
    </source>
</evidence>
<dbReference type="PANTHER" id="PTHR43918">
    <property type="entry name" value="ACETYLCHOLINESTERASE"/>
    <property type="match status" value="1"/>
</dbReference>
<accession>A0A3N0E2P0</accession>
<name>A0A3N0E2P0_9ACTN</name>
<dbReference type="InterPro" id="IPR029058">
    <property type="entry name" value="AB_hydrolase_fold"/>
</dbReference>
<gene>
    <name evidence="7" type="ORF">EFW17_20165</name>
</gene>
<feature type="active site" description="Acyl-ester intermediate" evidence="4">
    <location>
        <position position="185"/>
    </location>
</feature>
<dbReference type="InterPro" id="IPR019826">
    <property type="entry name" value="Carboxylesterase_B_AS"/>
</dbReference>
<feature type="active site" description="Charge relay system" evidence="4">
    <location>
        <position position="408"/>
    </location>
</feature>
<dbReference type="SUPFAM" id="SSF53474">
    <property type="entry name" value="alpha/beta-Hydrolases"/>
    <property type="match status" value="1"/>
</dbReference>
<feature type="active site" description="Charge relay system" evidence="4">
    <location>
        <position position="312"/>
    </location>
</feature>
<dbReference type="OrthoDB" id="4308422at2"/>
<dbReference type="InterPro" id="IPR050654">
    <property type="entry name" value="AChE-related_enzymes"/>
</dbReference>
<dbReference type="AlphaFoldDB" id="A0A3N0E2P0"/>
<evidence type="ECO:0000259" key="6">
    <source>
        <dbReference type="Pfam" id="PF00135"/>
    </source>
</evidence>
<dbReference type="InterPro" id="IPR000997">
    <property type="entry name" value="Cholinesterase"/>
</dbReference>
<evidence type="ECO:0000256" key="2">
    <source>
        <dbReference type="ARBA" id="ARBA00022801"/>
    </source>
</evidence>
<comment type="caution">
    <text evidence="7">The sequence shown here is derived from an EMBL/GenBank/DDBJ whole genome shotgun (WGS) entry which is preliminary data.</text>
</comment>